<proteinExistence type="predicted"/>
<name>A0A4Z2GMY9_9TELE</name>
<feature type="region of interest" description="Disordered" evidence="1">
    <location>
        <begin position="89"/>
        <end position="109"/>
    </location>
</feature>
<feature type="region of interest" description="Disordered" evidence="1">
    <location>
        <begin position="26"/>
        <end position="71"/>
    </location>
</feature>
<evidence type="ECO:0000313" key="3">
    <source>
        <dbReference type="Proteomes" id="UP000314294"/>
    </source>
</evidence>
<dbReference type="AlphaFoldDB" id="A0A4Z2GMY9"/>
<comment type="caution">
    <text evidence="2">The sequence shown here is derived from an EMBL/GenBank/DDBJ whole genome shotgun (WGS) entry which is preliminary data.</text>
</comment>
<sequence>MKIICSPDPDSEAWEGIIEHCSAAFSQKSNKLQTGPPGDGPSEDSLFTSATNPGSPPPGTSPANLSTKPAVSSRHFGIDVIPVPGYLKAPKASAPGLRSGPLHVKLHRR</sequence>
<organism evidence="2 3">
    <name type="scientific">Liparis tanakae</name>
    <name type="common">Tanaka's snailfish</name>
    <dbReference type="NCBI Taxonomy" id="230148"/>
    <lineage>
        <taxon>Eukaryota</taxon>
        <taxon>Metazoa</taxon>
        <taxon>Chordata</taxon>
        <taxon>Craniata</taxon>
        <taxon>Vertebrata</taxon>
        <taxon>Euteleostomi</taxon>
        <taxon>Actinopterygii</taxon>
        <taxon>Neopterygii</taxon>
        <taxon>Teleostei</taxon>
        <taxon>Neoteleostei</taxon>
        <taxon>Acanthomorphata</taxon>
        <taxon>Eupercaria</taxon>
        <taxon>Perciformes</taxon>
        <taxon>Cottioidei</taxon>
        <taxon>Cottales</taxon>
        <taxon>Liparidae</taxon>
        <taxon>Liparis</taxon>
    </lineage>
</organism>
<gene>
    <name evidence="2" type="ORF">EYF80_034916</name>
</gene>
<dbReference type="Proteomes" id="UP000314294">
    <property type="component" value="Unassembled WGS sequence"/>
</dbReference>
<keyword evidence="3" id="KW-1185">Reference proteome</keyword>
<dbReference type="EMBL" id="SRLO01000472">
    <property type="protein sequence ID" value="TNN54886.1"/>
    <property type="molecule type" value="Genomic_DNA"/>
</dbReference>
<reference evidence="2 3" key="1">
    <citation type="submission" date="2019-03" db="EMBL/GenBank/DDBJ databases">
        <title>First draft genome of Liparis tanakae, snailfish: a comprehensive survey of snailfish specific genes.</title>
        <authorList>
            <person name="Kim W."/>
            <person name="Song I."/>
            <person name="Jeong J.-H."/>
            <person name="Kim D."/>
            <person name="Kim S."/>
            <person name="Ryu S."/>
            <person name="Song J.Y."/>
            <person name="Lee S.K."/>
        </authorList>
    </citation>
    <scope>NUCLEOTIDE SEQUENCE [LARGE SCALE GENOMIC DNA]</scope>
    <source>
        <tissue evidence="2">Muscle</tissue>
    </source>
</reference>
<evidence type="ECO:0000256" key="1">
    <source>
        <dbReference type="SAM" id="MobiDB-lite"/>
    </source>
</evidence>
<evidence type="ECO:0000313" key="2">
    <source>
        <dbReference type="EMBL" id="TNN54886.1"/>
    </source>
</evidence>
<accession>A0A4Z2GMY9</accession>
<protein>
    <submittedName>
        <fullName evidence="2">Uncharacterized protein</fullName>
    </submittedName>
</protein>